<reference evidence="1" key="1">
    <citation type="submission" date="2024-09" db="EMBL/GenBank/DDBJ databases">
        <title>Black Yeasts Isolated from many extreme environments.</title>
        <authorList>
            <person name="Coleine C."/>
            <person name="Stajich J.E."/>
            <person name="Selbmann L."/>
        </authorList>
    </citation>
    <scope>NUCLEOTIDE SEQUENCE</scope>
    <source>
        <strain evidence="1">CCFEE 5737</strain>
    </source>
</reference>
<dbReference type="EMBL" id="JAWDJW010000194">
    <property type="protein sequence ID" value="KAK3081348.1"/>
    <property type="molecule type" value="Genomic_DNA"/>
</dbReference>
<keyword evidence="2" id="KW-1185">Reference proteome</keyword>
<dbReference type="Proteomes" id="UP001186974">
    <property type="component" value="Unassembled WGS sequence"/>
</dbReference>
<sequence>MLNTIYTLKACLLFMYSRLTVGTRQQHSVKYLGVYVATGWVATQVAFFSACRPFSGYWAVPPPDPQCTTLEHYAIVQACFNISSDFMMILIPIPMIISLKLPRKQKSVLMLVFSMGIFVILAAILTKVYNLADVYSTDYMLWYIREASVAVCVTNVPLIWPLLREWFSFLRQLSIVRTSDLPYYNASGPNSHDASRRASVPIEKHVQEVREMHNMKVQTPTMVERSAESDSSSSYTNEKHRRSSRAPSLEIADLPAYSSLRTLDLAFLRPKRERRHESPESDECVLCAQNFIQWGKGDIRTEITVDIEREGFHAKREAKYEKIERWLSKHSNTNSEGESQWNTRLRDGNTVEIEGGRNKKGFFSSRPSRSAGEE</sequence>
<name>A0ACC3DXA0_9PEZI</name>
<evidence type="ECO:0000313" key="1">
    <source>
        <dbReference type="EMBL" id="KAK3081348.1"/>
    </source>
</evidence>
<gene>
    <name evidence="1" type="ORF">LTS18_007639</name>
</gene>
<evidence type="ECO:0000313" key="2">
    <source>
        <dbReference type="Proteomes" id="UP001186974"/>
    </source>
</evidence>
<comment type="caution">
    <text evidence="1">The sequence shown here is derived from an EMBL/GenBank/DDBJ whole genome shotgun (WGS) entry which is preliminary data.</text>
</comment>
<organism evidence="1 2">
    <name type="scientific">Coniosporium uncinatum</name>
    <dbReference type="NCBI Taxonomy" id="93489"/>
    <lineage>
        <taxon>Eukaryota</taxon>
        <taxon>Fungi</taxon>
        <taxon>Dikarya</taxon>
        <taxon>Ascomycota</taxon>
        <taxon>Pezizomycotina</taxon>
        <taxon>Dothideomycetes</taxon>
        <taxon>Dothideomycetes incertae sedis</taxon>
        <taxon>Coniosporium</taxon>
    </lineage>
</organism>
<accession>A0ACC3DXA0</accession>
<protein>
    <submittedName>
        <fullName evidence="1">Uncharacterized protein</fullName>
    </submittedName>
</protein>
<proteinExistence type="predicted"/>